<dbReference type="InterPro" id="IPR029063">
    <property type="entry name" value="SAM-dependent_MTases_sf"/>
</dbReference>
<accession>A0A521B972</accession>
<dbReference type="PANTHER" id="PTHR20974:SF0">
    <property type="entry name" value="UPF0585 PROTEIN CG18661"/>
    <property type="match status" value="1"/>
</dbReference>
<sequence length="216" mass="23245">MSDKLILPDTHSLADTAPDGRMYAPSAARNIDAIIAVVAEHAPQQGAALEIASGTGEHAAALARHLPGLIWQPSDPAEDRRRSIDAHAAGIENIRPAVALNAAQPGWSAEHPDQALILTVNLLHLIPEPDAKTLIAEAALALASGGRLILYGPFLRDGETTSDGDARFDASLRAQDPRIGYKDDWDVIDWIHESWLELVQVIEMPANNLCFVARKP</sequence>
<dbReference type="Gene3D" id="3.40.50.150">
    <property type="entry name" value="Vaccinia Virus protein VP39"/>
    <property type="match status" value="1"/>
</dbReference>
<evidence type="ECO:0000313" key="2">
    <source>
        <dbReference type="Proteomes" id="UP000316030"/>
    </source>
</evidence>
<dbReference type="EMBL" id="FXTO01000002">
    <property type="protein sequence ID" value="SMO43603.1"/>
    <property type="molecule type" value="Genomic_DNA"/>
</dbReference>
<dbReference type="Pfam" id="PF06080">
    <property type="entry name" value="DUF938"/>
    <property type="match status" value="1"/>
</dbReference>
<evidence type="ECO:0000313" key="1">
    <source>
        <dbReference type="EMBL" id="SMO43603.1"/>
    </source>
</evidence>
<dbReference type="InterPro" id="IPR010342">
    <property type="entry name" value="DUF938"/>
</dbReference>
<proteinExistence type="predicted"/>
<dbReference type="SUPFAM" id="SSF53335">
    <property type="entry name" value="S-adenosyl-L-methionine-dependent methyltransferases"/>
    <property type="match status" value="1"/>
</dbReference>
<dbReference type="OrthoDB" id="5525831at2"/>
<organism evidence="1 2">
    <name type="scientific">Thalassovita litoralis</name>
    <dbReference type="NCBI Taxonomy" id="1010611"/>
    <lineage>
        <taxon>Bacteria</taxon>
        <taxon>Pseudomonadati</taxon>
        <taxon>Pseudomonadota</taxon>
        <taxon>Alphaproteobacteria</taxon>
        <taxon>Rhodobacterales</taxon>
        <taxon>Roseobacteraceae</taxon>
        <taxon>Thalassovita</taxon>
    </lineage>
</organism>
<dbReference type="Proteomes" id="UP000316030">
    <property type="component" value="Unassembled WGS sequence"/>
</dbReference>
<keyword evidence="2" id="KW-1185">Reference proteome</keyword>
<name>A0A521B972_9RHOB</name>
<dbReference type="AlphaFoldDB" id="A0A521B972"/>
<protein>
    <recommendedName>
        <fullName evidence="3">Methyltransferase domain protein</fullName>
    </recommendedName>
</protein>
<dbReference type="PANTHER" id="PTHR20974">
    <property type="entry name" value="UPF0585 PROTEIN CG18661"/>
    <property type="match status" value="1"/>
</dbReference>
<gene>
    <name evidence="1" type="ORF">SAMN06265173_102232</name>
</gene>
<dbReference type="RefSeq" id="WP_142491990.1">
    <property type="nucleotide sequence ID" value="NZ_FXTO01000002.1"/>
</dbReference>
<reference evidence="1 2" key="1">
    <citation type="submission" date="2017-05" db="EMBL/GenBank/DDBJ databases">
        <authorList>
            <person name="Varghese N."/>
            <person name="Submissions S."/>
        </authorList>
    </citation>
    <scope>NUCLEOTIDE SEQUENCE [LARGE SCALE GENOMIC DNA]</scope>
    <source>
        <strain evidence="1 2">DSM 29506</strain>
    </source>
</reference>
<evidence type="ECO:0008006" key="3">
    <source>
        <dbReference type="Google" id="ProtNLM"/>
    </source>
</evidence>